<dbReference type="InterPro" id="IPR051465">
    <property type="entry name" value="Cell_Envelope_Struct_Comp"/>
</dbReference>
<dbReference type="Pfam" id="PF00395">
    <property type="entry name" value="SLH"/>
    <property type="match status" value="1"/>
</dbReference>
<dbReference type="Gene3D" id="2.40.160.180">
    <property type="entry name" value="Carbohydrate-selective porin OprB"/>
    <property type="match status" value="1"/>
</dbReference>
<dbReference type="GO" id="GO:0015288">
    <property type="term" value="F:porin activity"/>
    <property type="evidence" value="ECO:0007669"/>
    <property type="project" value="InterPro"/>
</dbReference>
<dbReference type="InterPro" id="IPR038673">
    <property type="entry name" value="OprB_sf"/>
</dbReference>
<dbReference type="InterPro" id="IPR047684">
    <property type="entry name" value="Por_som-like"/>
</dbReference>
<organism evidence="4 5">
    <name type="scientific">Stanieria cyanosphaera (strain ATCC 29371 / PCC 7437)</name>
    <dbReference type="NCBI Taxonomy" id="111780"/>
    <lineage>
        <taxon>Bacteria</taxon>
        <taxon>Bacillati</taxon>
        <taxon>Cyanobacteriota</taxon>
        <taxon>Cyanophyceae</taxon>
        <taxon>Pleurocapsales</taxon>
        <taxon>Dermocarpellaceae</taxon>
        <taxon>Stanieria</taxon>
    </lineage>
</organism>
<evidence type="ECO:0000313" key="4">
    <source>
        <dbReference type="EMBL" id="AFZ34010.1"/>
    </source>
</evidence>
<dbReference type="PANTHER" id="PTHR43308:SF1">
    <property type="entry name" value="OUTER MEMBRANE PROTEIN ALPHA"/>
    <property type="match status" value="1"/>
</dbReference>
<evidence type="ECO:0000256" key="1">
    <source>
        <dbReference type="ARBA" id="ARBA00008769"/>
    </source>
</evidence>
<dbReference type="eggNOG" id="COG3659">
    <property type="taxonomic scope" value="Bacteria"/>
</dbReference>
<gene>
    <name evidence="4" type="ordered locus">Sta7437_0400</name>
</gene>
<reference evidence="5" key="1">
    <citation type="journal article" date="2013" name="Proc. Natl. Acad. Sci. U.S.A.">
        <title>Improving the coverage of the cyanobacterial phylum using diversity-driven genome sequencing.</title>
        <authorList>
            <person name="Shih P.M."/>
            <person name="Wu D."/>
            <person name="Latifi A."/>
            <person name="Axen S.D."/>
            <person name="Fewer D.P."/>
            <person name="Talla E."/>
            <person name="Calteau A."/>
            <person name="Cai F."/>
            <person name="Tandeau de Marsac N."/>
            <person name="Rippka R."/>
            <person name="Herdman M."/>
            <person name="Sivonen K."/>
            <person name="Coursin T."/>
            <person name="Laurent T."/>
            <person name="Goodwin L."/>
            <person name="Nolan M."/>
            <person name="Davenport K.W."/>
            <person name="Han C.S."/>
            <person name="Rubin E.M."/>
            <person name="Eisen J.A."/>
            <person name="Woyke T."/>
            <person name="Gugger M."/>
            <person name="Kerfeld C.A."/>
        </authorList>
    </citation>
    <scope>NUCLEOTIDE SEQUENCE [LARGE SCALE GENOMIC DNA]</scope>
    <source>
        <strain evidence="5">ATCC 29371 / PCC 7437</strain>
    </source>
</reference>
<dbReference type="Pfam" id="PF04966">
    <property type="entry name" value="OprB"/>
    <property type="match status" value="1"/>
</dbReference>
<name>K9XN28_STAC7</name>
<dbReference type="KEGG" id="scs:Sta7437_0400"/>
<dbReference type="InterPro" id="IPR001119">
    <property type="entry name" value="SLH_dom"/>
</dbReference>
<dbReference type="GO" id="GO:0008643">
    <property type="term" value="P:carbohydrate transport"/>
    <property type="evidence" value="ECO:0007669"/>
    <property type="project" value="InterPro"/>
</dbReference>
<comment type="similarity">
    <text evidence="1 2">Belongs to the OprB family.</text>
</comment>
<keyword evidence="2" id="KW-0732">Signal</keyword>
<feature type="signal peptide" evidence="2">
    <location>
        <begin position="1"/>
        <end position="28"/>
    </location>
</feature>
<dbReference type="Proteomes" id="UP000010473">
    <property type="component" value="Chromosome"/>
</dbReference>
<dbReference type="RefSeq" id="WP_015191683.1">
    <property type="nucleotide sequence ID" value="NC_019748.1"/>
</dbReference>
<evidence type="ECO:0000313" key="5">
    <source>
        <dbReference type="Proteomes" id="UP000010473"/>
    </source>
</evidence>
<feature type="chain" id="PRO_5007231785" evidence="2">
    <location>
        <begin position="29"/>
        <end position="528"/>
    </location>
</feature>
<evidence type="ECO:0000259" key="3">
    <source>
        <dbReference type="PROSITE" id="PS51272"/>
    </source>
</evidence>
<dbReference type="PANTHER" id="PTHR43308">
    <property type="entry name" value="OUTER MEMBRANE PROTEIN ALPHA-RELATED"/>
    <property type="match status" value="1"/>
</dbReference>
<protein>
    <submittedName>
        <fullName evidence="4">Cyanobacterial porin</fullName>
    </submittedName>
</protein>
<dbReference type="STRING" id="111780.Sta7437_0400"/>
<dbReference type="GO" id="GO:0016020">
    <property type="term" value="C:membrane"/>
    <property type="evidence" value="ECO:0007669"/>
    <property type="project" value="InterPro"/>
</dbReference>
<dbReference type="EMBL" id="CP003653">
    <property type="protein sequence ID" value="AFZ34010.1"/>
    <property type="molecule type" value="Genomic_DNA"/>
</dbReference>
<sequence>MNKLFWNLLKVTPALIGASLFTANSTLAQTVNGTPDSVGNTLEQIDRYNEQNSNQPMSQVTNVNQLRDVSPTDWAYEALRSLVDRYGCIAGYPNQTYRGNQALSRYEFAAGLNSCLNQIERLIASSESVLREDLDTINRLTQEFEAELATLGGRVDDLESRTAFLEDNQFSTTTKLKGEAIFAVVDTFGEGDESQVTLSDRVRLNFDTSFTGKDRLRTRLQAGNVPGLDDVTGTDMARLGFDANNGNDIEIDELYYTSGFGENINFYVGAAGLDFDDVFDVTNPSLESSGTGALSRFSRYNPLVFRSTQGAGAGATVGLGEALEITAAYLVDGGGSDPSEGEGIFNGSYSAAAQVKFSPIERLDIAATYVRNFQTGDSIDLSGSTGSDNAQDPFGNGAAVAANKFGLGATFQLGEKFNLAGFGGYATAEELGSNNEADLWTWGANIALLDFGKEGAELVVGGGMPPKVSDGEGITEDPDTSYLIEALYKFPLNDNVLITPGAYVILNPDHNDANETTWVGVLRTTFQF</sequence>
<dbReference type="HOGENOM" id="CLU_018575_1_0_3"/>
<dbReference type="PROSITE" id="PS51272">
    <property type="entry name" value="SLH"/>
    <property type="match status" value="1"/>
</dbReference>
<evidence type="ECO:0000256" key="2">
    <source>
        <dbReference type="RuleBase" id="RU363072"/>
    </source>
</evidence>
<keyword evidence="5" id="KW-1185">Reference proteome</keyword>
<dbReference type="PATRIC" id="fig|111780.3.peg.414"/>
<accession>K9XN28</accession>
<dbReference type="SUPFAM" id="SSF56935">
    <property type="entry name" value="Porins"/>
    <property type="match status" value="1"/>
</dbReference>
<feature type="domain" description="SLH" evidence="3">
    <location>
        <begin position="62"/>
        <end position="126"/>
    </location>
</feature>
<proteinExistence type="inferred from homology"/>
<dbReference type="OrthoDB" id="541604at2"/>
<dbReference type="NCBIfam" id="NF033921">
    <property type="entry name" value="por_somb"/>
    <property type="match status" value="1"/>
</dbReference>
<dbReference type="InterPro" id="IPR007049">
    <property type="entry name" value="Carb-sel_porin_OprB"/>
</dbReference>
<dbReference type="AlphaFoldDB" id="K9XN28"/>